<evidence type="ECO:0000313" key="1">
    <source>
        <dbReference type="EMBL" id="MBC8610129.1"/>
    </source>
</evidence>
<dbReference type="AlphaFoldDB" id="A0A8J6NZZ0"/>
<dbReference type="RefSeq" id="WP_093988541.1">
    <property type="nucleotide sequence ID" value="NZ_FYDD01000003.1"/>
</dbReference>
<organism evidence="1 2">
    <name type="scientific">Massiliimalia timonensis</name>
    <dbReference type="NCBI Taxonomy" id="1987501"/>
    <lineage>
        <taxon>Bacteria</taxon>
        <taxon>Bacillati</taxon>
        <taxon>Bacillota</taxon>
        <taxon>Clostridia</taxon>
        <taxon>Eubacteriales</taxon>
        <taxon>Oscillospiraceae</taxon>
        <taxon>Massiliimalia</taxon>
    </lineage>
</organism>
<gene>
    <name evidence="1" type="primary">yabP</name>
    <name evidence="1" type="ORF">H8702_03190</name>
</gene>
<dbReference type="InterPro" id="IPR012504">
    <property type="entry name" value="Spore_YabP"/>
</dbReference>
<comment type="caution">
    <text evidence="1">The sequence shown here is derived from an EMBL/GenBank/DDBJ whole genome shotgun (WGS) entry which is preliminary data.</text>
</comment>
<dbReference type="EMBL" id="JACRTL010000001">
    <property type="protein sequence ID" value="MBC8610129.1"/>
    <property type="molecule type" value="Genomic_DNA"/>
</dbReference>
<dbReference type="Proteomes" id="UP000632659">
    <property type="component" value="Unassembled WGS sequence"/>
</dbReference>
<dbReference type="PIRSF" id="PIRSF011576">
    <property type="entry name" value="YabP"/>
    <property type="match status" value="1"/>
</dbReference>
<dbReference type="GO" id="GO:0030435">
    <property type="term" value="P:sporulation resulting in formation of a cellular spore"/>
    <property type="evidence" value="ECO:0007669"/>
    <property type="project" value="InterPro"/>
</dbReference>
<dbReference type="Pfam" id="PF07873">
    <property type="entry name" value="YabP"/>
    <property type="match status" value="1"/>
</dbReference>
<name>A0A8J6NZZ0_9FIRM</name>
<reference evidence="1" key="1">
    <citation type="submission" date="2020-08" db="EMBL/GenBank/DDBJ databases">
        <title>Genome public.</title>
        <authorList>
            <person name="Liu C."/>
            <person name="Sun Q."/>
        </authorList>
    </citation>
    <scope>NUCLEOTIDE SEQUENCE</scope>
    <source>
        <strain evidence="1">NSJ-15</strain>
    </source>
</reference>
<dbReference type="OrthoDB" id="9795125at2"/>
<dbReference type="Gene3D" id="2.60.40.2000">
    <property type="match status" value="1"/>
</dbReference>
<protein>
    <submittedName>
        <fullName evidence="1">Sporulation protein YabP</fullName>
    </submittedName>
</protein>
<keyword evidence="2" id="KW-1185">Reference proteome</keyword>
<evidence type="ECO:0000313" key="2">
    <source>
        <dbReference type="Proteomes" id="UP000632659"/>
    </source>
</evidence>
<dbReference type="InterPro" id="IPR022476">
    <property type="entry name" value="Spore_YabP/YqfC"/>
</dbReference>
<sequence length="97" mass="10850">MTEEKNTNRLPHQIILDNRKNLSVSGVENIESFDDNTIILITSMGELTIRGTELHITKSNVETGELIMDGSITDLIYTERVPKKETSGKLFGRLFGA</sequence>
<dbReference type="NCBIfam" id="TIGR02892">
    <property type="entry name" value="spore_yabP"/>
    <property type="match status" value="1"/>
</dbReference>
<dbReference type="InterPro" id="IPR038705">
    <property type="entry name" value="YabP_sf"/>
</dbReference>
<accession>A0A8J6NZZ0</accession>
<proteinExistence type="predicted"/>